<keyword evidence="1" id="KW-0175">Coiled coil</keyword>
<proteinExistence type="predicted"/>
<evidence type="ECO:0000313" key="3">
    <source>
        <dbReference type="EMBL" id="OKH20217.1"/>
    </source>
</evidence>
<dbReference type="Pfam" id="PF06051">
    <property type="entry name" value="DUF928"/>
    <property type="match status" value="1"/>
</dbReference>
<evidence type="ECO:0000256" key="2">
    <source>
        <dbReference type="SAM" id="SignalP"/>
    </source>
</evidence>
<gene>
    <name evidence="3" type="ORF">NIES593_19670</name>
</gene>
<feature type="chain" id="PRO_5012414281" description="DUF928 domain-containing protein" evidence="2">
    <location>
        <begin position="42"/>
        <end position="268"/>
    </location>
</feature>
<protein>
    <recommendedName>
        <fullName evidence="5">DUF928 domain-containing protein</fullName>
    </recommendedName>
</protein>
<keyword evidence="2" id="KW-0732">Signal</keyword>
<dbReference type="OrthoDB" id="468489at2"/>
<dbReference type="AlphaFoldDB" id="A0A1U7H9E2"/>
<keyword evidence="4" id="KW-1185">Reference proteome</keyword>
<accession>A0A1U7H9E2</accession>
<comment type="caution">
    <text evidence="3">The sequence shown here is derived from an EMBL/GenBank/DDBJ whole genome shotgun (WGS) entry which is preliminary data.</text>
</comment>
<dbReference type="RefSeq" id="WP_073601205.1">
    <property type="nucleotide sequence ID" value="NZ_MRCB01000033.1"/>
</dbReference>
<evidence type="ECO:0000256" key="1">
    <source>
        <dbReference type="SAM" id="Coils"/>
    </source>
</evidence>
<dbReference type="STRING" id="1921803.NIES593_19670"/>
<evidence type="ECO:0000313" key="4">
    <source>
        <dbReference type="Proteomes" id="UP000186868"/>
    </source>
</evidence>
<dbReference type="EMBL" id="MRCB01000033">
    <property type="protein sequence ID" value="OKH20217.1"/>
    <property type="molecule type" value="Genomic_DNA"/>
</dbReference>
<dbReference type="InterPro" id="IPR010328">
    <property type="entry name" value="DUF928"/>
</dbReference>
<feature type="coiled-coil region" evidence="1">
    <location>
        <begin position="196"/>
        <end position="223"/>
    </location>
</feature>
<name>A0A1U7H9E2_9CYAN</name>
<sequence>MVNIKSLTLTRKPSLRIASILLLAATATACFSSGLILSAFAQPNSESSVETRDRVRNANTPAETRRSEQNSVWAALWELLKSKRNEPALTSRGNVCEITPGLLGEKNVIWSDRPLFIWQGTVPSLEIRLYSPFSPDRKQELLWSQTVTAQSQTAKFQSVKYTGEALQPGKIYDWELVVPSSRRQRFTFQVMESQERNDIASELGELETQLKTAKATVEEIALQRANYFAQRGLWSDALQEIYSVKNPSPTLTRNTQEILSYLCEPSDS</sequence>
<dbReference type="PROSITE" id="PS51257">
    <property type="entry name" value="PROKAR_LIPOPROTEIN"/>
    <property type="match status" value="1"/>
</dbReference>
<feature type="signal peptide" evidence="2">
    <location>
        <begin position="1"/>
        <end position="41"/>
    </location>
</feature>
<reference evidence="3 4" key="1">
    <citation type="submission" date="2016-11" db="EMBL/GenBank/DDBJ databases">
        <title>Draft Genome Sequences of Nine Cyanobacterial Strains from Diverse Habitats.</title>
        <authorList>
            <person name="Zhu T."/>
            <person name="Hou S."/>
            <person name="Lu X."/>
            <person name="Hess W.R."/>
        </authorList>
    </citation>
    <scope>NUCLEOTIDE SEQUENCE [LARGE SCALE GENOMIC DNA]</scope>
    <source>
        <strain evidence="3 4">NIES-593</strain>
    </source>
</reference>
<organism evidence="3 4">
    <name type="scientific">Hydrococcus rivularis NIES-593</name>
    <dbReference type="NCBI Taxonomy" id="1921803"/>
    <lineage>
        <taxon>Bacteria</taxon>
        <taxon>Bacillati</taxon>
        <taxon>Cyanobacteriota</taxon>
        <taxon>Cyanophyceae</taxon>
        <taxon>Pleurocapsales</taxon>
        <taxon>Hydrococcaceae</taxon>
        <taxon>Hydrococcus</taxon>
    </lineage>
</organism>
<evidence type="ECO:0008006" key="5">
    <source>
        <dbReference type="Google" id="ProtNLM"/>
    </source>
</evidence>
<dbReference type="Proteomes" id="UP000186868">
    <property type="component" value="Unassembled WGS sequence"/>
</dbReference>